<dbReference type="GeneID" id="2943195"/>
<dbReference type="RefSeq" id="YP_052943.1">
    <property type="nucleotide sequence ID" value="NC_005998.1"/>
</dbReference>
<dbReference type="SUPFAM" id="SSF56831">
    <property type="entry name" value="Reovirus inner layer core protein p3"/>
    <property type="match status" value="1"/>
</dbReference>
<evidence type="ECO:0000313" key="3">
    <source>
        <dbReference type="EMBL" id="AAG34364.1"/>
    </source>
</evidence>
<evidence type="ECO:0000256" key="1">
    <source>
        <dbReference type="ARBA" id="ARBA00004328"/>
    </source>
</evidence>
<dbReference type="GO" id="GO:0005198">
    <property type="term" value="F:structural molecule activity"/>
    <property type="evidence" value="ECO:0007669"/>
    <property type="project" value="InterPro"/>
</dbReference>
<evidence type="ECO:0000313" key="4">
    <source>
        <dbReference type="Proteomes" id="UP000202863"/>
    </source>
</evidence>
<evidence type="ECO:0000256" key="2">
    <source>
        <dbReference type="ARBA" id="ARBA00022844"/>
    </source>
</evidence>
<reference evidence="4" key="2">
    <citation type="journal article" date="2005" name="Virology">
        <title>Expansion of family Reoviridae to include nine-segmented dsRNA viruses: isolation and characterization of a new virus designated Aedes pseudoscutellaris reovirus assigned to a proposed genus (Dinovernavirus).</title>
        <authorList>
            <person name="Attoui H."/>
            <person name="Mohd Jaafar F."/>
            <person name="Belhouchet M."/>
            <person name="Biagini P."/>
            <person name="Cantaloube J.F."/>
            <person name="de Micco P."/>
            <person name="de Lamballerie X."/>
        </authorList>
    </citation>
    <scope>NUCLEOTIDE SEQUENCE [LARGE SCALE GENOMIC DNA]</scope>
</reference>
<dbReference type="GO" id="GO:0044423">
    <property type="term" value="C:virion component"/>
    <property type="evidence" value="ECO:0007669"/>
    <property type="project" value="UniProtKB-KW"/>
</dbReference>
<name>Q9DSP8_9REOV</name>
<organism evidence="3 4">
    <name type="scientific">St Croix River virus</name>
    <dbReference type="NCBI Taxonomy" id="104581"/>
    <lineage>
        <taxon>Viruses</taxon>
        <taxon>Riboviria</taxon>
        <taxon>Orthornavirae</taxon>
        <taxon>Duplornaviricota</taxon>
        <taxon>Resentoviricetes</taxon>
        <taxon>Reovirales</taxon>
        <taxon>Sedoreoviridae</taxon>
        <taxon>Orbivirus</taxon>
        <taxon>Orbivirus saintcroixense</taxon>
    </lineage>
</organism>
<sequence length="890" mass="98226">MEIPVKGSTRVLNDDGVFEAQSAQPLASDIYKSVIELLSSTRTSAIVAPATSASRVGADFESICAGFKDLASYRPFRVEREPPVLYGFERTSTGSKFYSTDKLALMLSQVGTLHSSSTGLDVLTLVSDRVDKLVDLGSFILSDPPTHTHHGVSVLNPDAVGIDYSALLGCLDPQNHYAVTSDVERNVILDADRFGGLVDMARVAMPDIIYRIHTAVTNDILSANDVKWRESREWLTTLALFKNMAIPPLLDVSGPEMIYVLGTQLPPMPSVIWSVPRCQKPNIMMHAALTSPLVVFTKVGNHASLYSLNASISRIDSFSAMNDDPLTGPIRDQLALIAYGVFYPNEFVINIPPPTGIDRDLKIRDTFAIYSRLIFTFGPDIFNIDSATAEAIDLALDGFIRMYASSKIVPHENSSPPLNFSVGGYDASRLRHDPRTGAGFVGMGVKTIFRDATPYPHVTRSVHYGGFEPILAPSSDDPPDHSLPILTELIKLLDAMGMRQVINYLNAMFPHIAERLRTAGYYASRITVSAFSPPDYIFFNLGQSVVTYDREVYPVQIQVSQRSIAHFFRTSTTIHSQSPWLSVAPVVESVICDQLSAAIVRVSHMADFSNQYRGAMGDVSLGNIWKHTLGTLPKCLKDMFDLFHRSSSMSVGEIRNWISDGVRRETLTTKLMGYAWEFAWDIRNIMLTDVVYIVQSEVTFPDIDLKVTSANFNAEMYSRSNIYTPTQATIAADPFSPSDFELLASRGGLTVHIARILRQGKAIKCTEVIRAVRFTTCEGMPSNSLTGQIPYEYKPPSQARLGLSITVTPVREVTAYLARLVLGPGAHPDAYASLLPPRQLMEIDIPTPYHAIGWRSALALVFRNAYFLKKQVTVVDLTATLDMGSPHQIE</sequence>
<keyword evidence="4" id="KW-1185">Reference proteome</keyword>
<protein>
    <submittedName>
        <fullName evidence="3">VP2</fullName>
    </submittedName>
</protein>
<proteinExistence type="predicted"/>
<dbReference type="OrthoDB" id="888at10239"/>
<dbReference type="Proteomes" id="UP000202863">
    <property type="component" value="Genome"/>
</dbReference>
<dbReference type="InterPro" id="IPR002614">
    <property type="entry name" value="Inner_layer_core_VP3_Orbivir"/>
</dbReference>
<dbReference type="InterPro" id="IPR016029">
    <property type="entry name" value="Inner_layer_core_VP3_Reovir"/>
</dbReference>
<keyword evidence="2" id="KW-0946">Virion</keyword>
<accession>Q9DSP8</accession>
<dbReference type="EMBL" id="AF133432">
    <property type="protein sequence ID" value="AAG34364.1"/>
    <property type="molecule type" value="Genomic_RNA"/>
</dbReference>
<dbReference type="Pfam" id="PF01700">
    <property type="entry name" value="Orbi_VP3"/>
    <property type="match status" value="1"/>
</dbReference>
<comment type="subcellular location">
    <subcellularLocation>
        <location evidence="1">Virion</location>
    </subcellularLocation>
</comment>
<dbReference type="KEGG" id="vg:2943195"/>
<reference evidence="4" key="1">
    <citation type="journal article" date="2001" name="J. Gen. Virol.">
        <title>Complete sequence characterization of the genome of the St Croix River virus, a new orbivirus isolated from cells of Ixodes scapularis.</title>
        <authorList>
            <person name="Attoui H."/>
            <person name="Stirling J.M."/>
            <person name="Munderloh U.G."/>
            <person name="Billoir F."/>
            <person name="Brookes S.M."/>
            <person name="Burroughs J.N."/>
            <person name="de Micco P."/>
            <person name="Mertens P.P."/>
            <person name="de Lamballerie X."/>
        </authorList>
    </citation>
    <scope>NUCLEOTIDE SEQUENCE [LARGE SCALE GENOMIC DNA]</scope>
</reference>